<protein>
    <submittedName>
        <fullName evidence="3">Diguanylate cyclase (GGDEF) domain-containing protein</fullName>
    </submittedName>
</protein>
<feature type="domain" description="GGDEF" evidence="2">
    <location>
        <begin position="409"/>
        <end position="543"/>
    </location>
</feature>
<dbReference type="EMBL" id="FAOZ01000003">
    <property type="protein sequence ID" value="CUU54774.1"/>
    <property type="molecule type" value="Genomic_DNA"/>
</dbReference>
<reference evidence="4" key="1">
    <citation type="submission" date="2015-11" db="EMBL/GenBank/DDBJ databases">
        <authorList>
            <person name="Varghese N."/>
        </authorList>
    </citation>
    <scope>NUCLEOTIDE SEQUENCE [LARGE SCALE GENOMIC DNA]</scope>
    <source>
        <strain evidence="4">DSM 45899</strain>
    </source>
</reference>
<organism evidence="3 4">
    <name type="scientific">Parafrankia irregularis</name>
    <dbReference type="NCBI Taxonomy" id="795642"/>
    <lineage>
        <taxon>Bacteria</taxon>
        <taxon>Bacillati</taxon>
        <taxon>Actinomycetota</taxon>
        <taxon>Actinomycetes</taxon>
        <taxon>Frankiales</taxon>
        <taxon>Frankiaceae</taxon>
        <taxon>Parafrankia</taxon>
    </lineage>
</organism>
<dbReference type="InterPro" id="IPR043128">
    <property type="entry name" value="Rev_trsase/Diguanyl_cyclase"/>
</dbReference>
<dbReference type="AlphaFoldDB" id="A0A0S4QJU9"/>
<dbReference type="Proteomes" id="UP000198802">
    <property type="component" value="Unassembled WGS sequence"/>
</dbReference>
<keyword evidence="1" id="KW-1133">Transmembrane helix</keyword>
<accession>A0A0S4QJU9</accession>
<feature type="transmembrane region" description="Helical" evidence="1">
    <location>
        <begin position="297"/>
        <end position="317"/>
    </location>
</feature>
<evidence type="ECO:0000259" key="2">
    <source>
        <dbReference type="PROSITE" id="PS50887"/>
    </source>
</evidence>
<evidence type="ECO:0000313" key="3">
    <source>
        <dbReference type="EMBL" id="CUU54774.1"/>
    </source>
</evidence>
<feature type="transmembrane region" description="Helical" evidence="1">
    <location>
        <begin position="160"/>
        <end position="178"/>
    </location>
</feature>
<dbReference type="Gene3D" id="3.30.70.270">
    <property type="match status" value="1"/>
</dbReference>
<proteinExistence type="predicted"/>
<dbReference type="NCBIfam" id="TIGR00254">
    <property type="entry name" value="GGDEF"/>
    <property type="match status" value="1"/>
</dbReference>
<gene>
    <name evidence="3" type="ORF">Ga0074812_103264</name>
</gene>
<dbReference type="PANTHER" id="PTHR46663:SF2">
    <property type="entry name" value="GGDEF DOMAIN-CONTAINING PROTEIN"/>
    <property type="match status" value="1"/>
</dbReference>
<dbReference type="PANTHER" id="PTHR46663">
    <property type="entry name" value="DIGUANYLATE CYCLASE DGCT-RELATED"/>
    <property type="match status" value="1"/>
</dbReference>
<feature type="transmembrane region" description="Helical" evidence="1">
    <location>
        <begin position="261"/>
        <end position="285"/>
    </location>
</feature>
<dbReference type="InterPro" id="IPR052163">
    <property type="entry name" value="DGC-Regulatory_Protein"/>
</dbReference>
<sequence>MVAGLRAVRGAPSDPVRSARWSGLPPPFRHALVGCTLLVGLAALSAAMVAPRPAQIATTIIAFVSEITAASACFRSARHAAADDRRWRVLIGMFAAGLAGGALLTAVTFLNGDTIRSATTSTLLGLIVFYGLALAGLLYLPADPVEGRSARGRDGGLDRWHVIVVLDSLLIVGSALLFEWGTSLAAIVRASAPDPAQLLAALVHQLTVLVLVTAVLLIAAFRRPRSPATLALLGGGLLGYALTNSIYVYRYAHGDYDLPAWSLLPLIVSLQLITLAALAPASAAVDRNTTAEPGPRAMWVHTALPYAVLAAAGLVPVGKLVAGGPLDPVEAYGAVSLLVLAFTRQMITLAENTRLLVEVREREKQLNYQAFHDPLTGLANRALFARRLRHEVDPGVEPRGDDTATGGQAAVSVLFVDLDQFKRVNDTFGHAIGDELLKITAGRLRAGTRANDLVARLGGDEFAVILDGSGPDDPVRVAQRLAATVQTPCQLAGQTFQPRASLGLVTLDPDTRPMTPDSLLHQADLAMYAAKRADTTKLVIYNGRLGVHPGRDPPQIHWTPN</sequence>
<feature type="transmembrane region" description="Helical" evidence="1">
    <location>
        <begin position="30"/>
        <end position="50"/>
    </location>
</feature>
<dbReference type="InterPro" id="IPR000160">
    <property type="entry name" value="GGDEF_dom"/>
</dbReference>
<name>A0A0S4QJU9_9ACTN</name>
<evidence type="ECO:0000256" key="1">
    <source>
        <dbReference type="SAM" id="Phobius"/>
    </source>
</evidence>
<feature type="transmembrane region" description="Helical" evidence="1">
    <location>
        <begin position="198"/>
        <end position="221"/>
    </location>
</feature>
<keyword evidence="1" id="KW-0812">Transmembrane</keyword>
<keyword evidence="4" id="KW-1185">Reference proteome</keyword>
<feature type="transmembrane region" description="Helical" evidence="1">
    <location>
        <begin position="122"/>
        <end position="140"/>
    </location>
</feature>
<feature type="transmembrane region" description="Helical" evidence="1">
    <location>
        <begin position="89"/>
        <end position="110"/>
    </location>
</feature>
<dbReference type="SMART" id="SM00267">
    <property type="entry name" value="GGDEF"/>
    <property type="match status" value="1"/>
</dbReference>
<dbReference type="SUPFAM" id="SSF55073">
    <property type="entry name" value="Nucleotide cyclase"/>
    <property type="match status" value="1"/>
</dbReference>
<dbReference type="PROSITE" id="PS50887">
    <property type="entry name" value="GGDEF"/>
    <property type="match status" value="1"/>
</dbReference>
<keyword evidence="1" id="KW-0472">Membrane</keyword>
<dbReference type="InterPro" id="IPR029787">
    <property type="entry name" value="Nucleotide_cyclase"/>
</dbReference>
<feature type="transmembrane region" description="Helical" evidence="1">
    <location>
        <begin position="56"/>
        <end position="77"/>
    </location>
</feature>
<dbReference type="CDD" id="cd01949">
    <property type="entry name" value="GGDEF"/>
    <property type="match status" value="1"/>
</dbReference>
<feature type="transmembrane region" description="Helical" evidence="1">
    <location>
        <begin position="228"/>
        <end position="249"/>
    </location>
</feature>
<evidence type="ECO:0000313" key="4">
    <source>
        <dbReference type="Proteomes" id="UP000198802"/>
    </source>
</evidence>
<dbReference type="Pfam" id="PF00990">
    <property type="entry name" value="GGDEF"/>
    <property type="match status" value="1"/>
</dbReference>